<name>E1YE19_9BACT</name>
<dbReference type="AlphaFoldDB" id="E1YE19"/>
<dbReference type="EMBL" id="FR695870">
    <property type="protein sequence ID" value="CBX28949.1"/>
    <property type="molecule type" value="Genomic_DNA"/>
</dbReference>
<accession>E1YE19</accession>
<protein>
    <submittedName>
        <fullName evidence="1">Uncharacterized protein</fullName>
    </submittedName>
</protein>
<proteinExistence type="predicted"/>
<reference evidence="1" key="1">
    <citation type="journal article" date="2011" name="Environ. Microbiol.">
        <title>Genomic insights into the metabolic potential of the polycyclic aromatic hydrocarbon degrading sulfate-reducing Deltaproteobacterium N47.</title>
        <authorList>
            <person name="Bergmann F."/>
            <person name="Selesi D."/>
            <person name="Weinmaier T."/>
            <person name="Tischler P."/>
            <person name="Rattei T."/>
            <person name="Meckenstock R.U."/>
        </authorList>
    </citation>
    <scope>NUCLEOTIDE SEQUENCE</scope>
</reference>
<sequence length="55" mass="6422">MHLLKAISNKFSYFIQYSFQDTLHTLIKNKSPVLQLPEDRGLNIFSHIKSLLFNA</sequence>
<gene>
    <name evidence="1" type="ORF">N47_B20950</name>
</gene>
<organism evidence="1">
    <name type="scientific">uncultured Desulfobacterium sp</name>
    <dbReference type="NCBI Taxonomy" id="201089"/>
    <lineage>
        <taxon>Bacteria</taxon>
        <taxon>Pseudomonadati</taxon>
        <taxon>Thermodesulfobacteriota</taxon>
        <taxon>Desulfobacteria</taxon>
        <taxon>Desulfobacterales</taxon>
        <taxon>Desulfobacteriaceae</taxon>
        <taxon>Desulfobacterium</taxon>
        <taxon>environmental samples</taxon>
    </lineage>
</organism>
<evidence type="ECO:0000313" key="1">
    <source>
        <dbReference type="EMBL" id="CBX28949.1"/>
    </source>
</evidence>